<dbReference type="EMBL" id="JAOYFB010000001">
    <property type="protein sequence ID" value="KAK4002165.1"/>
    <property type="molecule type" value="Genomic_DNA"/>
</dbReference>
<protein>
    <submittedName>
        <fullName evidence="1">Uncharacterized protein</fullName>
    </submittedName>
</protein>
<organism evidence="1 2">
    <name type="scientific">Daphnia magna</name>
    <dbReference type="NCBI Taxonomy" id="35525"/>
    <lineage>
        <taxon>Eukaryota</taxon>
        <taxon>Metazoa</taxon>
        <taxon>Ecdysozoa</taxon>
        <taxon>Arthropoda</taxon>
        <taxon>Crustacea</taxon>
        <taxon>Branchiopoda</taxon>
        <taxon>Diplostraca</taxon>
        <taxon>Cladocera</taxon>
        <taxon>Anomopoda</taxon>
        <taxon>Daphniidae</taxon>
        <taxon>Daphnia</taxon>
    </lineage>
</organism>
<name>A0ABQ9YNH1_9CRUS</name>
<sequence length="98" mass="11134">MGLYERCYKEDDGHRVETVVYLWWIVQTNGDIETQRAFINGMGGVVFDWRHGSPWLPRGRATPAAKTAKGPTDFSELVVALRQHLSVTVQFLPIESKT</sequence>
<evidence type="ECO:0000313" key="1">
    <source>
        <dbReference type="EMBL" id="KAK4002165.1"/>
    </source>
</evidence>
<comment type="caution">
    <text evidence="1">The sequence shown here is derived from an EMBL/GenBank/DDBJ whole genome shotgun (WGS) entry which is preliminary data.</text>
</comment>
<gene>
    <name evidence="1" type="ORF">OUZ56_004012</name>
</gene>
<dbReference type="Proteomes" id="UP001234178">
    <property type="component" value="Unassembled WGS sequence"/>
</dbReference>
<evidence type="ECO:0000313" key="2">
    <source>
        <dbReference type="Proteomes" id="UP001234178"/>
    </source>
</evidence>
<keyword evidence="2" id="KW-1185">Reference proteome</keyword>
<accession>A0ABQ9YNH1</accession>
<reference evidence="1 2" key="1">
    <citation type="journal article" date="2023" name="Nucleic Acids Res.">
        <title>The hologenome of Daphnia magna reveals possible DNA methylation and microbiome-mediated evolution of the host genome.</title>
        <authorList>
            <person name="Chaturvedi A."/>
            <person name="Li X."/>
            <person name="Dhandapani V."/>
            <person name="Marshall H."/>
            <person name="Kissane S."/>
            <person name="Cuenca-Cambronero M."/>
            <person name="Asole G."/>
            <person name="Calvet F."/>
            <person name="Ruiz-Romero M."/>
            <person name="Marangio P."/>
            <person name="Guigo R."/>
            <person name="Rago D."/>
            <person name="Mirbahai L."/>
            <person name="Eastwood N."/>
            <person name="Colbourne J.K."/>
            <person name="Zhou J."/>
            <person name="Mallon E."/>
            <person name="Orsini L."/>
        </authorList>
    </citation>
    <scope>NUCLEOTIDE SEQUENCE [LARGE SCALE GENOMIC DNA]</scope>
    <source>
        <strain evidence="1">LRV0_1</strain>
    </source>
</reference>
<proteinExistence type="predicted"/>